<dbReference type="GO" id="GO:0006139">
    <property type="term" value="P:nucleobase-containing compound metabolic process"/>
    <property type="evidence" value="ECO:0007669"/>
    <property type="project" value="InterPro"/>
</dbReference>
<evidence type="ECO:0000256" key="2">
    <source>
        <dbReference type="ARBA" id="ARBA00022801"/>
    </source>
</evidence>
<evidence type="ECO:0000313" key="5">
    <source>
        <dbReference type="Proteomes" id="UP000595140"/>
    </source>
</evidence>
<dbReference type="PANTHER" id="PTHR13620:SF76">
    <property type="entry name" value="WERNER SYNDROME-LIKE EXONUCLEASE"/>
    <property type="match status" value="1"/>
</dbReference>
<keyword evidence="2" id="KW-0378">Hydrolase</keyword>
<keyword evidence="5" id="KW-1185">Reference proteome</keyword>
<dbReference type="AlphaFoldDB" id="A0A484KF18"/>
<dbReference type="InterPro" id="IPR036397">
    <property type="entry name" value="RNaseH_sf"/>
</dbReference>
<dbReference type="PANTHER" id="PTHR13620">
    <property type="entry name" value="3-5 EXONUCLEASE"/>
    <property type="match status" value="1"/>
</dbReference>
<dbReference type="InterPro" id="IPR051132">
    <property type="entry name" value="3-5_Exonuclease_domain"/>
</dbReference>
<proteinExistence type="predicted"/>
<dbReference type="CDD" id="cd06141">
    <property type="entry name" value="WRN_exo"/>
    <property type="match status" value="1"/>
</dbReference>
<dbReference type="SUPFAM" id="SSF53098">
    <property type="entry name" value="Ribonuclease H-like"/>
    <property type="match status" value="1"/>
</dbReference>
<evidence type="ECO:0000259" key="3">
    <source>
        <dbReference type="Pfam" id="PF01612"/>
    </source>
</evidence>
<feature type="domain" description="3'-5' exonuclease" evidence="3">
    <location>
        <begin position="48"/>
        <end position="191"/>
    </location>
</feature>
<reference evidence="4 5" key="1">
    <citation type="submission" date="2018-04" db="EMBL/GenBank/DDBJ databases">
        <authorList>
            <person name="Vogel A."/>
        </authorList>
    </citation>
    <scope>NUCLEOTIDE SEQUENCE [LARGE SCALE GENOMIC DNA]</scope>
</reference>
<evidence type="ECO:0000256" key="1">
    <source>
        <dbReference type="ARBA" id="ARBA00022722"/>
    </source>
</evidence>
<dbReference type="GO" id="GO:0003676">
    <property type="term" value="F:nucleic acid binding"/>
    <property type="evidence" value="ECO:0007669"/>
    <property type="project" value="InterPro"/>
</dbReference>
<dbReference type="GO" id="GO:0005737">
    <property type="term" value="C:cytoplasm"/>
    <property type="evidence" value="ECO:0007669"/>
    <property type="project" value="TreeGrafter"/>
</dbReference>
<dbReference type="GO" id="GO:0005634">
    <property type="term" value="C:nucleus"/>
    <property type="evidence" value="ECO:0007669"/>
    <property type="project" value="TreeGrafter"/>
</dbReference>
<protein>
    <recommendedName>
        <fullName evidence="3">3'-5' exonuclease domain-containing protein</fullName>
    </recommendedName>
</protein>
<dbReference type="Pfam" id="PF01612">
    <property type="entry name" value="DNA_pol_A_exo1"/>
    <property type="match status" value="1"/>
</dbReference>
<dbReference type="Proteomes" id="UP000595140">
    <property type="component" value="Unassembled WGS sequence"/>
</dbReference>
<dbReference type="GO" id="GO:0008408">
    <property type="term" value="F:3'-5' exonuclease activity"/>
    <property type="evidence" value="ECO:0007669"/>
    <property type="project" value="InterPro"/>
</dbReference>
<organism evidence="4 5">
    <name type="scientific">Cuscuta campestris</name>
    <dbReference type="NCBI Taxonomy" id="132261"/>
    <lineage>
        <taxon>Eukaryota</taxon>
        <taxon>Viridiplantae</taxon>
        <taxon>Streptophyta</taxon>
        <taxon>Embryophyta</taxon>
        <taxon>Tracheophyta</taxon>
        <taxon>Spermatophyta</taxon>
        <taxon>Magnoliopsida</taxon>
        <taxon>eudicotyledons</taxon>
        <taxon>Gunneridae</taxon>
        <taxon>Pentapetalae</taxon>
        <taxon>asterids</taxon>
        <taxon>lamiids</taxon>
        <taxon>Solanales</taxon>
        <taxon>Convolvulaceae</taxon>
        <taxon>Cuscuteae</taxon>
        <taxon>Cuscuta</taxon>
        <taxon>Cuscuta subgen. Grammica</taxon>
        <taxon>Cuscuta sect. Cleistogrammica</taxon>
    </lineage>
</organism>
<dbReference type="InterPro" id="IPR002562">
    <property type="entry name" value="3'-5'_exonuclease_dom"/>
</dbReference>
<dbReference type="EMBL" id="OOIL02000182">
    <property type="protein sequence ID" value="VFQ61569.1"/>
    <property type="molecule type" value="Genomic_DNA"/>
</dbReference>
<gene>
    <name evidence="4" type="ORF">CCAM_LOCUS3345</name>
</gene>
<sequence length="228" mass="25552">MAATLYNVIFHDSSLNVTVTKCASEVDRWITATVCYYRRGVGLSNLLVGLDIEWHPCKPWETNPVATLQLCIGKNCLIFQILKRDFMPCALRLFLRDPFITFVGVGVEEDAEKLFRDHGLVVTRVLDLRPMAASVYRSEAFLKIGLKKMAMQVLGAAMEKPLAVTLSDWDAEELSFEQIEYGATDAFVSFLIGMDLLTAARRLPMSQMQGKQFGRSLPPPLRPISPCC</sequence>
<dbReference type="OrthoDB" id="1920326at2759"/>
<accession>A0A484KF18</accession>
<evidence type="ECO:0000313" key="4">
    <source>
        <dbReference type="EMBL" id="VFQ61569.1"/>
    </source>
</evidence>
<keyword evidence="1" id="KW-0540">Nuclease</keyword>
<name>A0A484KF18_9ASTE</name>
<dbReference type="Gene3D" id="3.30.420.10">
    <property type="entry name" value="Ribonuclease H-like superfamily/Ribonuclease H"/>
    <property type="match status" value="1"/>
</dbReference>
<dbReference type="InterPro" id="IPR012337">
    <property type="entry name" value="RNaseH-like_sf"/>
</dbReference>